<evidence type="ECO:0000259" key="4">
    <source>
        <dbReference type="PROSITE" id="PS01124"/>
    </source>
</evidence>
<dbReference type="AlphaFoldDB" id="A0A2L0FAB2"/>
<name>A0A2L0FAB2_SORCE</name>
<dbReference type="InterPro" id="IPR018060">
    <property type="entry name" value="HTH_AraC"/>
</dbReference>
<dbReference type="InterPro" id="IPR009057">
    <property type="entry name" value="Homeodomain-like_sf"/>
</dbReference>
<dbReference type="Pfam" id="PF12833">
    <property type="entry name" value="HTH_18"/>
    <property type="match status" value="1"/>
</dbReference>
<evidence type="ECO:0000256" key="3">
    <source>
        <dbReference type="ARBA" id="ARBA00023163"/>
    </source>
</evidence>
<keyword evidence="3" id="KW-0804">Transcription</keyword>
<reference evidence="5 6" key="1">
    <citation type="submission" date="2015-09" db="EMBL/GenBank/DDBJ databases">
        <title>Sorangium comparison.</title>
        <authorList>
            <person name="Zaburannyi N."/>
            <person name="Bunk B."/>
            <person name="Overmann J."/>
            <person name="Mueller R."/>
        </authorList>
    </citation>
    <scope>NUCLEOTIDE SEQUENCE [LARGE SCALE GENOMIC DNA]</scope>
    <source>
        <strain evidence="5 6">So ce26</strain>
    </source>
</reference>
<dbReference type="InterPro" id="IPR020449">
    <property type="entry name" value="Tscrpt_reg_AraC-type_HTH"/>
</dbReference>
<sequence>MDVLTEIMALLRTEGHLYGRLELTAPFGLEFPGRKGICLVVTRGACLLGVEDQALVPLVGGDFVFLPAPEAYSLRSSPRARLRAAEEVSPPEAFHRSRLITYGGGGTPTTVVAGCFTFASPEGELLVKHLPPILHLPASGAHATPWFQSTTQFIAAEVAQDLPGSPAIVDRLAEVLFIEAMRARIQESSLAGGQSWLRALADPQIGEALRRMHAEPGRAWTVPELARAASMSRSAFAARFRELVGETPLEHLTQWRMVRAARMMRERRSMKLAAIADAVGYESESSFGKVFRRVMGVSPGRYRLNHRREKARAA</sequence>
<keyword evidence="1" id="KW-0805">Transcription regulation</keyword>
<organism evidence="5 6">
    <name type="scientific">Sorangium cellulosum</name>
    <name type="common">Polyangium cellulosum</name>
    <dbReference type="NCBI Taxonomy" id="56"/>
    <lineage>
        <taxon>Bacteria</taxon>
        <taxon>Pseudomonadati</taxon>
        <taxon>Myxococcota</taxon>
        <taxon>Polyangia</taxon>
        <taxon>Polyangiales</taxon>
        <taxon>Polyangiaceae</taxon>
        <taxon>Sorangium</taxon>
    </lineage>
</organism>
<dbReference type="Proteomes" id="UP000238348">
    <property type="component" value="Chromosome"/>
</dbReference>
<gene>
    <name evidence="5" type="primary">araC</name>
    <name evidence="5" type="ORF">SOCE26_100420</name>
</gene>
<evidence type="ECO:0000313" key="6">
    <source>
        <dbReference type="Proteomes" id="UP000238348"/>
    </source>
</evidence>
<dbReference type="PRINTS" id="PR00032">
    <property type="entry name" value="HTHARAC"/>
</dbReference>
<dbReference type="InterPro" id="IPR018062">
    <property type="entry name" value="HTH_AraC-typ_CS"/>
</dbReference>
<evidence type="ECO:0000313" key="5">
    <source>
        <dbReference type="EMBL" id="AUX48504.1"/>
    </source>
</evidence>
<keyword evidence="2" id="KW-0238">DNA-binding</keyword>
<dbReference type="Gene3D" id="1.10.10.60">
    <property type="entry name" value="Homeodomain-like"/>
    <property type="match status" value="2"/>
</dbReference>
<dbReference type="InterPro" id="IPR032783">
    <property type="entry name" value="AraC_lig"/>
</dbReference>
<dbReference type="PANTHER" id="PTHR46796:SF7">
    <property type="entry name" value="ARAC FAMILY TRANSCRIPTIONAL REGULATOR"/>
    <property type="match status" value="1"/>
</dbReference>
<dbReference type="PANTHER" id="PTHR46796">
    <property type="entry name" value="HTH-TYPE TRANSCRIPTIONAL ACTIVATOR RHAS-RELATED"/>
    <property type="match status" value="1"/>
</dbReference>
<dbReference type="OrthoDB" id="9802263at2"/>
<dbReference type="SMART" id="SM00342">
    <property type="entry name" value="HTH_ARAC"/>
    <property type="match status" value="1"/>
</dbReference>
<proteinExistence type="predicted"/>
<dbReference type="PROSITE" id="PS01124">
    <property type="entry name" value="HTH_ARAC_FAMILY_2"/>
    <property type="match status" value="1"/>
</dbReference>
<dbReference type="SUPFAM" id="SSF46689">
    <property type="entry name" value="Homeodomain-like"/>
    <property type="match status" value="2"/>
</dbReference>
<dbReference type="Pfam" id="PF12852">
    <property type="entry name" value="Cupin_6"/>
    <property type="match status" value="1"/>
</dbReference>
<accession>A0A2L0FAB2</accession>
<dbReference type="RefSeq" id="WP_104986352.1">
    <property type="nucleotide sequence ID" value="NZ_CP012673.1"/>
</dbReference>
<dbReference type="GO" id="GO:0003700">
    <property type="term" value="F:DNA-binding transcription factor activity"/>
    <property type="evidence" value="ECO:0007669"/>
    <property type="project" value="InterPro"/>
</dbReference>
<dbReference type="EMBL" id="CP012673">
    <property type="protein sequence ID" value="AUX48504.1"/>
    <property type="molecule type" value="Genomic_DNA"/>
</dbReference>
<evidence type="ECO:0000256" key="2">
    <source>
        <dbReference type="ARBA" id="ARBA00023125"/>
    </source>
</evidence>
<dbReference type="InterPro" id="IPR050204">
    <property type="entry name" value="AraC_XylS_family_regulators"/>
</dbReference>
<dbReference type="PROSITE" id="PS00041">
    <property type="entry name" value="HTH_ARAC_FAMILY_1"/>
    <property type="match status" value="1"/>
</dbReference>
<feature type="domain" description="HTH araC/xylS-type" evidence="4">
    <location>
        <begin position="206"/>
        <end position="305"/>
    </location>
</feature>
<dbReference type="GO" id="GO:0043565">
    <property type="term" value="F:sequence-specific DNA binding"/>
    <property type="evidence" value="ECO:0007669"/>
    <property type="project" value="InterPro"/>
</dbReference>
<protein>
    <submittedName>
        <fullName evidence="5">AraC family transcriptional regulator</fullName>
    </submittedName>
</protein>
<evidence type="ECO:0000256" key="1">
    <source>
        <dbReference type="ARBA" id="ARBA00023015"/>
    </source>
</evidence>